<sequence>MADENKPKTWPDVKKLLDNSAVPPELKDGLLRAWVNEHPNPGGDEGQDVAKYIKSYGRTFIAIPKNPFEMPGGAPKLDEIYEEARQKGQQNSYNQDEKKKEVDKGKGELDKKQPPAPGEGKDAEATGTKTSDELFDPAAAALRVFETFGGLLEKLPDDCKGNTRKLDLDKDIRGPFDEQRGISFEGFINDATHFKTGSETVKSTLTETGTELGTLFGTWTGAGADAASDRYNESIQKKAAKLGEDLSHASEATLHTTKTLFDLCKGKADQVIALYRDQVGKADYTMAQKVIAVANGEHGSVDDLAQIAGWMDYNFGTNLVDTLNDQGCCNDDEIQSHGKDLAKQWIMNQFNPDMWDTIYKGFEKACKDAKDLVDKAYDTLDKEMGKVKNKFEGAKDGGAGGTGGSGGPGGPGGGGQGPGGGPGGGGQGSGGYGGGQGGSGDGQGGGYGGGSGGGPGGGSGSDTPQGDHSGSGSGGGIGGIGGGTGGG</sequence>
<dbReference type="InterPro" id="IPR036689">
    <property type="entry name" value="ESAT-6-like_sf"/>
</dbReference>
<proteinExistence type="predicted"/>
<dbReference type="RefSeq" id="WP_161269785.1">
    <property type="nucleotide sequence ID" value="NZ_JAAGNC010000207.1"/>
</dbReference>
<feature type="compositionally biased region" description="Basic and acidic residues" evidence="1">
    <location>
        <begin position="1"/>
        <end position="17"/>
    </location>
</feature>
<feature type="compositionally biased region" description="Basic and acidic residues" evidence="1">
    <location>
        <begin position="95"/>
        <end position="124"/>
    </location>
</feature>
<evidence type="ECO:0000256" key="1">
    <source>
        <dbReference type="SAM" id="MobiDB-lite"/>
    </source>
</evidence>
<evidence type="ECO:0000313" key="3">
    <source>
        <dbReference type="Proteomes" id="UP000470404"/>
    </source>
</evidence>
<evidence type="ECO:0000313" key="2">
    <source>
        <dbReference type="EMBL" id="NEC62270.1"/>
    </source>
</evidence>
<feature type="region of interest" description="Disordered" evidence="1">
    <location>
        <begin position="391"/>
        <end position="487"/>
    </location>
</feature>
<organism evidence="2 3">
    <name type="scientific">Amycolatopsis rubida</name>
    <dbReference type="NCBI Taxonomy" id="112413"/>
    <lineage>
        <taxon>Bacteria</taxon>
        <taxon>Bacillati</taxon>
        <taxon>Actinomycetota</taxon>
        <taxon>Actinomycetes</taxon>
        <taxon>Pseudonocardiales</taxon>
        <taxon>Pseudonocardiaceae</taxon>
        <taxon>Amycolatopsis</taxon>
    </lineage>
</organism>
<feature type="region of interest" description="Disordered" evidence="1">
    <location>
        <begin position="1"/>
        <end position="25"/>
    </location>
</feature>
<feature type="non-terminal residue" evidence="2">
    <location>
        <position position="487"/>
    </location>
</feature>
<reference evidence="2 3" key="1">
    <citation type="submission" date="2020-01" db="EMBL/GenBank/DDBJ databases">
        <title>Insect and environment-associated Actinomycetes.</title>
        <authorList>
            <person name="Currrie C."/>
            <person name="Chevrette M."/>
            <person name="Carlson C."/>
            <person name="Stubbendieck R."/>
            <person name="Wendt-Pienkowski E."/>
        </authorList>
    </citation>
    <scope>NUCLEOTIDE SEQUENCE [LARGE SCALE GENOMIC DNA]</scope>
    <source>
        <strain evidence="2 3">SID8386</strain>
    </source>
</reference>
<feature type="region of interest" description="Disordered" evidence="1">
    <location>
        <begin position="84"/>
        <end position="131"/>
    </location>
</feature>
<comment type="caution">
    <text evidence="2">The sequence shown here is derived from an EMBL/GenBank/DDBJ whole genome shotgun (WGS) entry which is preliminary data.</text>
</comment>
<gene>
    <name evidence="2" type="ORF">G3I59_43390</name>
</gene>
<dbReference type="SUPFAM" id="SSF140453">
    <property type="entry name" value="EsxAB dimer-like"/>
    <property type="match status" value="1"/>
</dbReference>
<feature type="compositionally biased region" description="Gly residues" evidence="1">
    <location>
        <begin position="469"/>
        <end position="487"/>
    </location>
</feature>
<dbReference type="Proteomes" id="UP000470404">
    <property type="component" value="Unassembled WGS sequence"/>
</dbReference>
<keyword evidence="3" id="KW-1185">Reference proteome</keyword>
<name>A0ABX0C638_9PSEU</name>
<protein>
    <submittedName>
        <fullName evidence="2">WXG100 family type VII secretion target</fullName>
    </submittedName>
</protein>
<feature type="compositionally biased region" description="Gly residues" evidence="1">
    <location>
        <begin position="396"/>
        <end position="460"/>
    </location>
</feature>
<dbReference type="EMBL" id="JAAGNC010000207">
    <property type="protein sequence ID" value="NEC62270.1"/>
    <property type="molecule type" value="Genomic_DNA"/>
</dbReference>
<accession>A0ABX0C638</accession>